<feature type="compositionally biased region" description="Basic and acidic residues" evidence="8">
    <location>
        <begin position="14"/>
        <end position="23"/>
    </location>
</feature>
<evidence type="ECO:0000313" key="11">
    <source>
        <dbReference type="Proteomes" id="UP000694569"/>
    </source>
</evidence>
<sequence length="298" mass="33869">VMDPLENDLFDLPDYEHTEDERFPPLPPPHSPGAENGDLANGDDWENRGSQTQKEEAPKPTRRAVKRPQPKLDAQRLISQRGLPALRNLFDGVKFRGKGHEAEDLKTLLRQMENWAHRLFPKLRFEDFLNRLETLGGKKEVQTCLKRIRMDLPIVHEDFISEDVIVQMDDNLDLPSEDFDALPAPSPPSVTQQSTFDLSEETLKRIERNRLLALERRMAKTQVEADSQVQSQTSPSDADEIPEDFDVDLLEAVDSAVEINEPHQEPDPSDSPRETDLDPEHDLGPKHEASMDTSLTSC</sequence>
<dbReference type="Proteomes" id="UP000694569">
    <property type="component" value="Unplaced"/>
</dbReference>
<feature type="compositionally biased region" description="Acidic residues" evidence="8">
    <location>
        <begin position="237"/>
        <end position="251"/>
    </location>
</feature>
<feature type="compositionally biased region" description="Polar residues" evidence="8">
    <location>
        <begin position="224"/>
        <end position="236"/>
    </location>
</feature>
<reference evidence="10" key="2">
    <citation type="submission" date="2025-09" db="UniProtKB">
        <authorList>
            <consortium name="Ensembl"/>
        </authorList>
    </citation>
    <scope>IDENTIFICATION</scope>
</reference>
<dbReference type="GO" id="GO:0000076">
    <property type="term" value="P:DNA replication checkpoint signaling"/>
    <property type="evidence" value="ECO:0007669"/>
    <property type="project" value="UniProtKB-UniRule"/>
</dbReference>
<feature type="compositionally biased region" description="Basic and acidic residues" evidence="8">
    <location>
        <begin position="260"/>
        <end position="290"/>
    </location>
</feature>
<comment type="function">
    <text evidence="7">Plays an important role in the control of DNA replication and the maintenance of replication fork stability.</text>
</comment>
<dbReference type="GO" id="GO:0043111">
    <property type="term" value="P:replication fork arrest"/>
    <property type="evidence" value="ECO:0007669"/>
    <property type="project" value="TreeGrafter"/>
</dbReference>
<dbReference type="Pfam" id="PF07962">
    <property type="entry name" value="Swi3"/>
    <property type="match status" value="1"/>
</dbReference>
<keyword evidence="4 7" id="KW-0227">DNA damage</keyword>
<keyword evidence="5 7" id="KW-0539">Nucleus</keyword>
<accession>A0A8C5PC93</accession>
<evidence type="ECO:0000256" key="8">
    <source>
        <dbReference type="SAM" id="MobiDB-lite"/>
    </source>
</evidence>
<dbReference type="GO" id="GO:0031298">
    <property type="term" value="C:replication fork protection complex"/>
    <property type="evidence" value="ECO:0007669"/>
    <property type="project" value="TreeGrafter"/>
</dbReference>
<evidence type="ECO:0000256" key="4">
    <source>
        <dbReference type="ARBA" id="ARBA00022763"/>
    </source>
</evidence>
<keyword evidence="6 7" id="KW-0131">Cell cycle</keyword>
<evidence type="ECO:0000256" key="3">
    <source>
        <dbReference type="ARBA" id="ARBA00018750"/>
    </source>
</evidence>
<name>A0A8C5PC93_9ANUR</name>
<dbReference type="GO" id="GO:0003677">
    <property type="term" value="F:DNA binding"/>
    <property type="evidence" value="ECO:0007669"/>
    <property type="project" value="TreeGrafter"/>
</dbReference>
<dbReference type="GO" id="GO:0031297">
    <property type="term" value="P:replication fork processing"/>
    <property type="evidence" value="ECO:0007669"/>
    <property type="project" value="UniProtKB-UniRule"/>
</dbReference>
<evidence type="ECO:0000313" key="10">
    <source>
        <dbReference type="Ensembl" id="ENSLLEP00000012450.1"/>
    </source>
</evidence>
<feature type="region of interest" description="Disordered" evidence="8">
    <location>
        <begin position="219"/>
        <end position="298"/>
    </location>
</feature>
<dbReference type="InterPro" id="IPR040038">
    <property type="entry name" value="TIPIN/Csm3/Swi3"/>
</dbReference>
<dbReference type="Ensembl" id="ENSLLET00000012937.1">
    <property type="protein sequence ID" value="ENSLLEP00000012450.1"/>
    <property type="gene ID" value="ENSLLEG00000007891.1"/>
</dbReference>
<comment type="similarity">
    <text evidence="2 7">Belongs to the CSM3 family.</text>
</comment>
<reference evidence="10" key="1">
    <citation type="submission" date="2025-08" db="UniProtKB">
        <authorList>
            <consortium name="Ensembl"/>
        </authorList>
    </citation>
    <scope>IDENTIFICATION</scope>
</reference>
<dbReference type="OrthoDB" id="437078at2759"/>
<protein>
    <recommendedName>
        <fullName evidence="3 7">TIMELESS-interacting protein</fullName>
    </recommendedName>
</protein>
<evidence type="ECO:0000256" key="1">
    <source>
        <dbReference type="ARBA" id="ARBA00004123"/>
    </source>
</evidence>
<organism evidence="10 11">
    <name type="scientific">Leptobrachium leishanense</name>
    <name type="common">Leishan spiny toad</name>
    <dbReference type="NCBI Taxonomy" id="445787"/>
    <lineage>
        <taxon>Eukaryota</taxon>
        <taxon>Metazoa</taxon>
        <taxon>Chordata</taxon>
        <taxon>Craniata</taxon>
        <taxon>Vertebrata</taxon>
        <taxon>Euteleostomi</taxon>
        <taxon>Amphibia</taxon>
        <taxon>Batrachia</taxon>
        <taxon>Anura</taxon>
        <taxon>Pelobatoidea</taxon>
        <taxon>Megophryidae</taxon>
        <taxon>Leptobrachium</taxon>
    </lineage>
</organism>
<dbReference type="PANTHER" id="PTHR13220">
    <property type="entry name" value="TIMELESS INTERACTING-RELATED"/>
    <property type="match status" value="1"/>
</dbReference>
<comment type="subcellular location">
    <subcellularLocation>
        <location evidence="1 7">Nucleus</location>
    </subcellularLocation>
</comment>
<dbReference type="GeneTree" id="ENSGT00390000005764"/>
<evidence type="ECO:0000256" key="2">
    <source>
        <dbReference type="ARBA" id="ARBA00006075"/>
    </source>
</evidence>
<evidence type="ECO:0000256" key="5">
    <source>
        <dbReference type="ARBA" id="ARBA00023242"/>
    </source>
</evidence>
<feature type="compositionally biased region" description="Basic residues" evidence="8">
    <location>
        <begin position="60"/>
        <end position="69"/>
    </location>
</feature>
<keyword evidence="11" id="KW-1185">Reference proteome</keyword>
<evidence type="ECO:0000256" key="7">
    <source>
        <dbReference type="RuleBase" id="RU366049"/>
    </source>
</evidence>
<dbReference type="AlphaFoldDB" id="A0A8C5PC93"/>
<feature type="domain" description="Chromosome segregation in meiosis protein 3" evidence="9">
    <location>
        <begin position="71"/>
        <end position="151"/>
    </location>
</feature>
<evidence type="ECO:0000259" key="9">
    <source>
        <dbReference type="Pfam" id="PF07962"/>
    </source>
</evidence>
<feature type="region of interest" description="Disordered" evidence="8">
    <location>
        <begin position="1"/>
        <end position="73"/>
    </location>
</feature>
<proteinExistence type="inferred from homology"/>
<dbReference type="InterPro" id="IPR012923">
    <property type="entry name" value="Csm3"/>
</dbReference>
<feature type="compositionally biased region" description="Acidic residues" evidence="8">
    <location>
        <begin position="1"/>
        <end position="13"/>
    </location>
</feature>
<feature type="region of interest" description="Disordered" evidence="8">
    <location>
        <begin position="176"/>
        <end position="197"/>
    </location>
</feature>
<evidence type="ECO:0000256" key="6">
    <source>
        <dbReference type="ARBA" id="ARBA00023306"/>
    </source>
</evidence>
<dbReference type="PANTHER" id="PTHR13220:SF11">
    <property type="entry name" value="TIMELESS-INTERACTING PROTEIN"/>
    <property type="match status" value="1"/>
</dbReference>
<dbReference type="GO" id="GO:0006974">
    <property type="term" value="P:DNA damage response"/>
    <property type="evidence" value="ECO:0007669"/>
    <property type="project" value="UniProtKB-KW"/>
</dbReference>
<gene>
    <name evidence="10" type="primary">TIPIN</name>
</gene>